<evidence type="ECO:0000256" key="6">
    <source>
        <dbReference type="ARBA" id="ARBA00022679"/>
    </source>
</evidence>
<reference evidence="11" key="1">
    <citation type="submission" date="2023-07" db="EMBL/GenBank/DDBJ databases">
        <title>Between Cages and Wild: Unraveling the Impact of Captivity on Animal Microbiomes and Antimicrobial Resistance.</title>
        <authorList>
            <person name="Schmartz G.P."/>
            <person name="Rehner J."/>
            <person name="Schuff M.J."/>
            <person name="Becker S.L."/>
            <person name="Kravczyk M."/>
            <person name="Gurevich A."/>
            <person name="Francke R."/>
            <person name="Mueller R."/>
            <person name="Keller V."/>
            <person name="Keller A."/>
        </authorList>
    </citation>
    <scope>NUCLEOTIDE SEQUENCE</scope>
    <source>
        <strain evidence="11">S12M_St_49</strain>
    </source>
</reference>
<evidence type="ECO:0000256" key="4">
    <source>
        <dbReference type="ARBA" id="ARBA00018052"/>
    </source>
</evidence>
<dbReference type="SUPFAM" id="SSF53383">
    <property type="entry name" value="PLP-dependent transferases"/>
    <property type="match status" value="1"/>
</dbReference>
<proteinExistence type="predicted"/>
<evidence type="ECO:0000313" key="12">
    <source>
        <dbReference type="Proteomes" id="UP001168575"/>
    </source>
</evidence>
<dbReference type="InterPro" id="IPR015424">
    <property type="entry name" value="PyrdxlP-dep_Trfase"/>
</dbReference>
<dbReference type="Gene3D" id="3.90.1150.10">
    <property type="entry name" value="Aspartate Aminotransferase, domain 1"/>
    <property type="match status" value="1"/>
</dbReference>
<keyword evidence="12" id="KW-1185">Reference proteome</keyword>
<dbReference type="CDD" id="cd00609">
    <property type="entry name" value="AAT_like"/>
    <property type="match status" value="1"/>
</dbReference>
<feature type="domain" description="Aminotransferase class I/classII large" evidence="10">
    <location>
        <begin position="36"/>
        <end position="389"/>
    </location>
</feature>
<keyword evidence="7" id="KW-0663">Pyridoxal phosphate</keyword>
<dbReference type="InterPro" id="IPR015422">
    <property type="entry name" value="PyrdxlP-dep_Trfase_small"/>
</dbReference>
<evidence type="ECO:0000256" key="8">
    <source>
        <dbReference type="ARBA" id="ARBA00051934"/>
    </source>
</evidence>
<dbReference type="InterPro" id="IPR015421">
    <property type="entry name" value="PyrdxlP-dep_Trfase_major"/>
</dbReference>
<evidence type="ECO:0000256" key="5">
    <source>
        <dbReference type="ARBA" id="ARBA00022576"/>
    </source>
</evidence>
<dbReference type="Gene3D" id="3.40.640.10">
    <property type="entry name" value="Type I PLP-dependent aspartate aminotransferase-like (Major domain)"/>
    <property type="match status" value="1"/>
</dbReference>
<protein>
    <recommendedName>
        <fullName evidence="4 9">LL-diaminopimelate aminotransferase</fullName>
        <ecNumber evidence="3 9">2.6.1.83</ecNumber>
    </recommendedName>
</protein>
<comment type="pathway">
    <text evidence="2">Amino-acid biosynthesis; L-lysine biosynthesis via DAP pathway; LL-2,6-diaminopimelate from (S)-tetrahydrodipicolinate (aminotransferase route): step 1/1.</text>
</comment>
<evidence type="ECO:0000256" key="1">
    <source>
        <dbReference type="ARBA" id="ARBA00001933"/>
    </source>
</evidence>
<sequence>MKIKMNENFKAFKDNYLFVECAKRIADFQAANPDAKVIKLSIGDVTRPLPKVAIDALNVAVEEQAHAETFRGYAPESGYDFTRQAVADYYTRRGAKIEASEVFISDGAKSDCGNVLDILGNNKVYVPDPVYPVYVDTNIMKGNEIAYLPGTLENGFAPMPTDEIEEGSVIYICSPNNPTGSVYNREQLTEWVNFANERGCLIIFDSAYEAFVSGDNPRSIFEIEGARTCAVEICSLSKTAGFTGTRCGWMILAHELEAAGMNLNATWSRRQSTRFNGVPYIIQRAAAAALSEDGIKVCMENIEYYKSNAKKLSEFLTSKGYKFTGGTNSPYIWMQTKDNMPSWGFFDLLLNEAQIAGTPGVGFGSQGEGFFRITSFGKAEDYDEAIRRLERIL</sequence>
<comment type="caution">
    <text evidence="11">The sequence shown here is derived from an EMBL/GenBank/DDBJ whole genome shotgun (WGS) entry which is preliminary data.</text>
</comment>
<comment type="catalytic activity">
    <reaction evidence="8">
        <text>(2S,6S)-2,6-diaminopimelate + 2-oxoglutarate = (S)-2,3,4,5-tetrahydrodipicolinate + L-glutamate + H2O + H(+)</text>
        <dbReference type="Rhea" id="RHEA:23988"/>
        <dbReference type="ChEBI" id="CHEBI:15377"/>
        <dbReference type="ChEBI" id="CHEBI:15378"/>
        <dbReference type="ChEBI" id="CHEBI:16810"/>
        <dbReference type="ChEBI" id="CHEBI:16845"/>
        <dbReference type="ChEBI" id="CHEBI:29985"/>
        <dbReference type="ChEBI" id="CHEBI:57609"/>
        <dbReference type="EC" id="2.6.1.83"/>
    </reaction>
</comment>
<dbReference type="GO" id="GO:0030170">
    <property type="term" value="F:pyridoxal phosphate binding"/>
    <property type="evidence" value="ECO:0007669"/>
    <property type="project" value="UniProtKB-UniRule"/>
</dbReference>
<evidence type="ECO:0000256" key="3">
    <source>
        <dbReference type="ARBA" id="ARBA00013138"/>
    </source>
</evidence>
<evidence type="ECO:0000256" key="2">
    <source>
        <dbReference type="ARBA" id="ARBA00004982"/>
    </source>
</evidence>
<evidence type="ECO:0000256" key="7">
    <source>
        <dbReference type="ARBA" id="ARBA00022898"/>
    </source>
</evidence>
<gene>
    <name evidence="11" type="ORF">Q3982_05925</name>
</gene>
<accession>A0AA43RJ56</accession>
<keyword evidence="6 11" id="KW-0808">Transferase</keyword>
<dbReference type="Proteomes" id="UP001168575">
    <property type="component" value="Unassembled WGS sequence"/>
</dbReference>
<dbReference type="FunFam" id="3.40.640.10:FF:000099">
    <property type="entry name" value="LL-diaminopimelate aminotransferase, chloroplastic"/>
    <property type="match status" value="1"/>
</dbReference>
<evidence type="ECO:0000259" key="10">
    <source>
        <dbReference type="Pfam" id="PF00155"/>
    </source>
</evidence>
<evidence type="ECO:0000256" key="9">
    <source>
        <dbReference type="NCBIfam" id="TIGR03542"/>
    </source>
</evidence>
<dbReference type="EMBL" id="JAUMVS010000112">
    <property type="protein sequence ID" value="MDO4842198.1"/>
    <property type="molecule type" value="Genomic_DNA"/>
</dbReference>
<dbReference type="Pfam" id="PF00155">
    <property type="entry name" value="Aminotran_1_2"/>
    <property type="match status" value="1"/>
</dbReference>
<dbReference type="InterPro" id="IPR019942">
    <property type="entry name" value="DapL/ALD1"/>
</dbReference>
<evidence type="ECO:0000313" key="11">
    <source>
        <dbReference type="EMBL" id="MDO4842198.1"/>
    </source>
</evidence>
<dbReference type="PANTHER" id="PTHR43144">
    <property type="entry name" value="AMINOTRANSFERASE"/>
    <property type="match status" value="1"/>
</dbReference>
<comment type="cofactor">
    <cofactor evidence="1">
        <name>pyridoxal 5'-phosphate</name>
        <dbReference type="ChEBI" id="CHEBI:597326"/>
    </cofactor>
</comment>
<dbReference type="NCBIfam" id="TIGR03542">
    <property type="entry name" value="DAPAT_plant"/>
    <property type="match status" value="1"/>
</dbReference>
<dbReference type="GO" id="GO:0010285">
    <property type="term" value="F:L,L-diaminopimelate aminotransferase activity"/>
    <property type="evidence" value="ECO:0007669"/>
    <property type="project" value="UniProtKB-EC"/>
</dbReference>
<keyword evidence="5 11" id="KW-0032">Aminotransferase</keyword>
<dbReference type="EC" id="2.6.1.83" evidence="3 9"/>
<dbReference type="AlphaFoldDB" id="A0AA43RJ56"/>
<name>A0AA43RJ56_9ACTN</name>
<organism evidence="11 12">
    <name type="scientific">Phoenicibacter congonensis</name>
    <dbReference type="NCBI Taxonomy" id="1944646"/>
    <lineage>
        <taxon>Bacteria</taxon>
        <taxon>Bacillati</taxon>
        <taxon>Actinomycetota</taxon>
        <taxon>Coriobacteriia</taxon>
        <taxon>Eggerthellales</taxon>
        <taxon>Eggerthellaceae</taxon>
        <taxon>Phoenicibacter</taxon>
    </lineage>
</organism>
<dbReference type="InterPro" id="IPR004839">
    <property type="entry name" value="Aminotransferase_I/II_large"/>
</dbReference>